<evidence type="ECO:0000256" key="1">
    <source>
        <dbReference type="ARBA" id="ARBA00001286"/>
    </source>
</evidence>
<dbReference type="InterPro" id="IPR036388">
    <property type="entry name" value="WH-like_DNA-bd_sf"/>
</dbReference>
<dbReference type="FunFam" id="1.10.10.10:FF:000214">
    <property type="entry name" value="Methylated-DNA--protein-cysteine methyltransferase"/>
    <property type="match status" value="1"/>
</dbReference>
<dbReference type="PANTHER" id="PTHR10815">
    <property type="entry name" value="METHYLATED-DNA--PROTEIN-CYSTEINE METHYLTRANSFERASE"/>
    <property type="match status" value="1"/>
</dbReference>
<keyword evidence="5" id="KW-0489">Methyltransferase</keyword>
<comment type="similarity">
    <text evidence="2">Belongs to the MGMT family.</text>
</comment>
<evidence type="ECO:0000256" key="4">
    <source>
        <dbReference type="ARBA" id="ARBA00015377"/>
    </source>
</evidence>
<dbReference type="GO" id="GO:0003908">
    <property type="term" value="F:methylated-DNA-[protein]-cysteine S-methyltransferase activity"/>
    <property type="evidence" value="ECO:0007669"/>
    <property type="project" value="UniProtKB-EC"/>
</dbReference>
<dbReference type="CDD" id="cd06445">
    <property type="entry name" value="ATase"/>
    <property type="match status" value="1"/>
</dbReference>
<proteinExistence type="inferred from homology"/>
<dbReference type="EC" id="2.1.1.63" evidence="3"/>
<dbReference type="EMBL" id="JADGJH010000736">
    <property type="protein sequence ID" value="KAJ3123473.1"/>
    <property type="molecule type" value="Genomic_DNA"/>
</dbReference>
<dbReference type="GO" id="GO:0006281">
    <property type="term" value="P:DNA repair"/>
    <property type="evidence" value="ECO:0007669"/>
    <property type="project" value="UniProtKB-KW"/>
</dbReference>
<accession>A0AAD5T2P7</accession>
<comment type="catalytic activity">
    <reaction evidence="12">
        <text>a 6-O-methyl-2'-deoxyguanosine in DNA + L-cysteinyl-[protein] = S-methyl-L-cysteinyl-[protein] + a 2'-deoxyguanosine in DNA</text>
        <dbReference type="Rhea" id="RHEA:24000"/>
        <dbReference type="Rhea" id="RHEA-COMP:10131"/>
        <dbReference type="Rhea" id="RHEA-COMP:10132"/>
        <dbReference type="Rhea" id="RHEA-COMP:11367"/>
        <dbReference type="Rhea" id="RHEA-COMP:11368"/>
        <dbReference type="ChEBI" id="CHEBI:29950"/>
        <dbReference type="ChEBI" id="CHEBI:82612"/>
        <dbReference type="ChEBI" id="CHEBI:85445"/>
        <dbReference type="ChEBI" id="CHEBI:85448"/>
        <dbReference type="EC" id="2.1.1.63"/>
    </reaction>
</comment>
<keyword evidence="6" id="KW-0808">Transferase</keyword>
<dbReference type="Pfam" id="PF01035">
    <property type="entry name" value="DNA_binding_1"/>
    <property type="match status" value="1"/>
</dbReference>
<dbReference type="AlphaFoldDB" id="A0AAD5T2P7"/>
<evidence type="ECO:0000313" key="14">
    <source>
        <dbReference type="EMBL" id="KAJ3123473.1"/>
    </source>
</evidence>
<keyword evidence="8" id="KW-0234">DNA repair</keyword>
<evidence type="ECO:0000256" key="3">
    <source>
        <dbReference type="ARBA" id="ARBA00011918"/>
    </source>
</evidence>
<keyword evidence="15" id="KW-1185">Reference proteome</keyword>
<feature type="non-terminal residue" evidence="14">
    <location>
        <position position="1"/>
    </location>
</feature>
<reference evidence="14" key="1">
    <citation type="submission" date="2020-05" db="EMBL/GenBank/DDBJ databases">
        <title>Phylogenomic resolution of chytrid fungi.</title>
        <authorList>
            <person name="Stajich J.E."/>
            <person name="Amses K."/>
            <person name="Simmons R."/>
            <person name="Seto K."/>
            <person name="Myers J."/>
            <person name="Bonds A."/>
            <person name="Quandt C.A."/>
            <person name="Barry K."/>
            <person name="Liu P."/>
            <person name="Grigoriev I."/>
            <person name="Longcore J.E."/>
            <person name="James T.Y."/>
        </authorList>
    </citation>
    <scope>NUCLEOTIDE SEQUENCE</scope>
    <source>
        <strain evidence="14">JEL0513</strain>
    </source>
</reference>
<dbReference type="InterPro" id="IPR014048">
    <property type="entry name" value="MethylDNA_cys_MeTrfase_DNA-bd"/>
</dbReference>
<name>A0AAD5T2P7_9FUNG</name>
<evidence type="ECO:0000256" key="5">
    <source>
        <dbReference type="ARBA" id="ARBA00022603"/>
    </source>
</evidence>
<dbReference type="Gene3D" id="1.10.10.10">
    <property type="entry name" value="Winged helix-like DNA-binding domain superfamily/Winged helix DNA-binding domain"/>
    <property type="match status" value="1"/>
</dbReference>
<dbReference type="NCBIfam" id="TIGR00589">
    <property type="entry name" value="ogt"/>
    <property type="match status" value="1"/>
</dbReference>
<dbReference type="InterPro" id="IPR001497">
    <property type="entry name" value="MethylDNA_cys_MeTrfase_AS"/>
</dbReference>
<protein>
    <recommendedName>
        <fullName evidence="4">Methylated-DNA--protein-cysteine methyltransferase</fullName>
        <ecNumber evidence="3">2.1.1.63</ecNumber>
    </recommendedName>
    <alternativeName>
        <fullName evidence="9">6-O-methylguanine-DNA methyltransferase</fullName>
    </alternativeName>
    <alternativeName>
        <fullName evidence="11">DNA repair MTase</fullName>
    </alternativeName>
    <alternativeName>
        <fullName evidence="10">O-6-methylguanine-DNA-alkyltransferase</fullName>
    </alternativeName>
</protein>
<comment type="caution">
    <text evidence="14">The sequence shown here is derived from an EMBL/GenBank/DDBJ whole genome shotgun (WGS) entry which is preliminary data.</text>
</comment>
<evidence type="ECO:0000256" key="8">
    <source>
        <dbReference type="ARBA" id="ARBA00023204"/>
    </source>
</evidence>
<dbReference type="PROSITE" id="PS00374">
    <property type="entry name" value="MGMT"/>
    <property type="match status" value="1"/>
</dbReference>
<evidence type="ECO:0000256" key="2">
    <source>
        <dbReference type="ARBA" id="ARBA00008711"/>
    </source>
</evidence>
<evidence type="ECO:0000256" key="11">
    <source>
        <dbReference type="ARBA" id="ARBA00033095"/>
    </source>
</evidence>
<evidence type="ECO:0000313" key="15">
    <source>
        <dbReference type="Proteomes" id="UP001211907"/>
    </source>
</evidence>
<evidence type="ECO:0000256" key="10">
    <source>
        <dbReference type="ARBA" id="ARBA00031621"/>
    </source>
</evidence>
<gene>
    <name evidence="14" type="ORF">HK100_011596</name>
</gene>
<dbReference type="InterPro" id="IPR036217">
    <property type="entry name" value="MethylDNA_cys_MeTrfase_DNAb"/>
</dbReference>
<evidence type="ECO:0000256" key="12">
    <source>
        <dbReference type="ARBA" id="ARBA00049348"/>
    </source>
</evidence>
<evidence type="ECO:0000259" key="13">
    <source>
        <dbReference type="Pfam" id="PF01035"/>
    </source>
</evidence>
<evidence type="ECO:0000256" key="6">
    <source>
        <dbReference type="ARBA" id="ARBA00022679"/>
    </source>
</evidence>
<organism evidence="14 15">
    <name type="scientific">Physocladia obscura</name>
    <dbReference type="NCBI Taxonomy" id="109957"/>
    <lineage>
        <taxon>Eukaryota</taxon>
        <taxon>Fungi</taxon>
        <taxon>Fungi incertae sedis</taxon>
        <taxon>Chytridiomycota</taxon>
        <taxon>Chytridiomycota incertae sedis</taxon>
        <taxon>Chytridiomycetes</taxon>
        <taxon>Chytridiales</taxon>
        <taxon>Chytriomycetaceae</taxon>
        <taxon>Physocladia</taxon>
    </lineage>
</organism>
<feature type="domain" description="Methylated-DNA-[protein]-cysteine S-methyltransferase DNA binding" evidence="13">
    <location>
        <begin position="121"/>
        <end position="200"/>
    </location>
</feature>
<dbReference type="GO" id="GO:0032259">
    <property type="term" value="P:methylation"/>
    <property type="evidence" value="ECO:0007669"/>
    <property type="project" value="UniProtKB-KW"/>
</dbReference>
<evidence type="ECO:0000256" key="9">
    <source>
        <dbReference type="ARBA" id="ARBA00030795"/>
    </source>
</evidence>
<dbReference type="PANTHER" id="PTHR10815:SF13">
    <property type="entry name" value="METHYLATED-DNA--PROTEIN-CYSTEINE METHYLTRANSFERASE"/>
    <property type="match status" value="1"/>
</dbReference>
<keyword evidence="7" id="KW-0227">DNA damage</keyword>
<evidence type="ECO:0000256" key="7">
    <source>
        <dbReference type="ARBA" id="ARBA00022763"/>
    </source>
</evidence>
<dbReference type="Proteomes" id="UP001211907">
    <property type="component" value="Unassembled WGS sequence"/>
</dbReference>
<comment type="catalytic activity">
    <reaction evidence="1">
        <text>a 4-O-methyl-thymidine in DNA + L-cysteinyl-[protein] = a thymidine in DNA + S-methyl-L-cysteinyl-[protein]</text>
        <dbReference type="Rhea" id="RHEA:53428"/>
        <dbReference type="Rhea" id="RHEA-COMP:10131"/>
        <dbReference type="Rhea" id="RHEA-COMP:10132"/>
        <dbReference type="Rhea" id="RHEA-COMP:13555"/>
        <dbReference type="Rhea" id="RHEA-COMP:13556"/>
        <dbReference type="ChEBI" id="CHEBI:29950"/>
        <dbReference type="ChEBI" id="CHEBI:82612"/>
        <dbReference type="ChEBI" id="CHEBI:137386"/>
        <dbReference type="ChEBI" id="CHEBI:137387"/>
        <dbReference type="EC" id="2.1.1.63"/>
    </reaction>
</comment>
<dbReference type="SUPFAM" id="SSF46767">
    <property type="entry name" value="Methylated DNA-protein cysteine methyltransferase, C-terminal domain"/>
    <property type="match status" value="1"/>
</dbReference>
<sequence>CAELSKTETLGRLSIASTANGIVFVGSNVAMHALLPDAIPVSLDNNEPVSDKTFAARATLLKAASQLSIYASELELTDSAMSKRSQIRPFSAAVSSKSAVLDTLPVDFARIATFSNVSPLKLAVWKILRSIPHGSVWDYSKVAARIDKPKAVRAVAKAIGSNIVPLVVPCHRVIGRDGKMRGFSFPGGITVKRKLLKMETGKLFIK</sequence>